<dbReference type="EMBL" id="LAZR01009448">
    <property type="protein sequence ID" value="KKM72560.1"/>
    <property type="molecule type" value="Genomic_DNA"/>
</dbReference>
<sequence length="65" mass="7999">MIWNTKEENQMKISEIRVGDKVSDRWWPWEVGTVRKVFKTRVRIRFSGRVMTYDKAHIQFLEKEK</sequence>
<proteinExistence type="predicted"/>
<accession>A0A0F9M7D1</accession>
<name>A0A0F9M7D1_9ZZZZ</name>
<reference evidence="1" key="1">
    <citation type="journal article" date="2015" name="Nature">
        <title>Complex archaea that bridge the gap between prokaryotes and eukaryotes.</title>
        <authorList>
            <person name="Spang A."/>
            <person name="Saw J.H."/>
            <person name="Jorgensen S.L."/>
            <person name="Zaremba-Niedzwiedzka K."/>
            <person name="Martijn J."/>
            <person name="Lind A.E."/>
            <person name="van Eijk R."/>
            <person name="Schleper C."/>
            <person name="Guy L."/>
            <person name="Ettema T.J."/>
        </authorList>
    </citation>
    <scope>NUCLEOTIDE SEQUENCE</scope>
</reference>
<dbReference type="AlphaFoldDB" id="A0A0F9M7D1"/>
<protein>
    <submittedName>
        <fullName evidence="1">Uncharacterized protein</fullName>
    </submittedName>
</protein>
<comment type="caution">
    <text evidence="1">The sequence shown here is derived from an EMBL/GenBank/DDBJ whole genome shotgun (WGS) entry which is preliminary data.</text>
</comment>
<evidence type="ECO:0000313" key="1">
    <source>
        <dbReference type="EMBL" id="KKM72560.1"/>
    </source>
</evidence>
<organism evidence="1">
    <name type="scientific">marine sediment metagenome</name>
    <dbReference type="NCBI Taxonomy" id="412755"/>
    <lineage>
        <taxon>unclassified sequences</taxon>
        <taxon>metagenomes</taxon>
        <taxon>ecological metagenomes</taxon>
    </lineage>
</organism>
<gene>
    <name evidence="1" type="ORF">LCGC14_1419370</name>
</gene>